<dbReference type="Pfam" id="PF04437">
    <property type="entry name" value="RINT1_TIP1"/>
    <property type="match status" value="1"/>
</dbReference>
<dbReference type="Proteomes" id="UP001642501">
    <property type="component" value="Unassembled WGS sequence"/>
</dbReference>
<name>A0ABP0DV04_9PEZI</name>
<feature type="region of interest" description="Disordered" evidence="1">
    <location>
        <begin position="376"/>
        <end position="395"/>
    </location>
</feature>
<protein>
    <submittedName>
        <fullName evidence="2">Uncharacterized protein</fullName>
    </submittedName>
</protein>
<dbReference type="InterPro" id="IPR042044">
    <property type="entry name" value="EXOC6PINT-1/Sec15/Tip20_C_dom2"/>
</dbReference>
<dbReference type="InterPro" id="IPR007528">
    <property type="entry name" value="RINT1_Tip20"/>
</dbReference>
<comment type="caution">
    <text evidence="2">The sequence shown here is derived from an EMBL/GenBank/DDBJ whole genome shotgun (WGS) entry which is preliminary data.</text>
</comment>
<dbReference type="PANTHER" id="PTHR13520">
    <property type="entry name" value="RAD50-INTERACTING PROTEIN 1 RINT-1"/>
    <property type="match status" value="1"/>
</dbReference>
<keyword evidence="3" id="KW-1185">Reference proteome</keyword>
<feature type="compositionally biased region" description="Low complexity" evidence="1">
    <location>
        <begin position="642"/>
        <end position="661"/>
    </location>
</feature>
<gene>
    <name evidence="2" type="ORF">SEPCBS57363_004762</name>
</gene>
<sequence length="902" mass="98521">MTTSSDASFVVFPFGEPDPRLEDYLDDKLQSTADFNTLDALLQRVNVQHGQLQAQLDDAAHAIETAGKDAARQRTKLQDAIAEFDSLEEDIQNRLSVANAEGAAPEAIVQRLTAPMENLQRVTIAHDYLVLLKDVGELAAAARAALPARPQDALVPYTQLRRLTTRLVELQSTAADTGASAAHLVAHTRAVTDALWAEMNATMRNEYSALLMQRGWSSGGVDAAVPADETWRDEFGKAVDLQMTEISERTSANTSASSAEPLLLLPIDVMAQIFVKEFRYHFLTEGRKTSEPGQIGDVCFSWFLERVDAWADFLRASFADLLADRFEGTSAGDKMAYVDPVCALVAALLPVMREKVQQTMSYAVVQLHQQRQQQQQQQQQQLQQPQQPQGSGLSAPGAGTLTTSTFLGSLIVQLLAFDDELRTRFGYDGGLGTASTRLWSGLAGEAGGVLDQYFELWLQAEKEYALSRYREIVDGTSQAAQDARATIDYDYSGAGRTKPTLAAVHVIDLLRAVTGQYRLVQKFHHRLRFLIDIQITLLDAYDDRLRGSLEAYASMTSAVGRTLHGVTKEQLAVLQGTGGLEVLCRVFGSADHIISTLREWANEEFFVALWDELETRSRQAEHAVRGGAGDVHGAQLGEGLSVSQVRQRTSSSSGLGESSGSAGHGHDEGNLFDGTTQAFKLRRKAAQEFLVSTLADSHRKAFRPYVLRTQWTTVAGNGGASGVSDGSTSNSTAIDTADVAVTPELDEPLRVIQRNLAFLVRALGTVPLRRIVRGSLEKLQDQLWSEVLMANRFTTLGAAQFARDFAAIAATVERLVPLGSSALESLREGVTLLNLPVSKPATTADAEESDFNSKSRITLQEANDRIFVDNTEAKKLLHELQLTTLTPPTSRSILQRRIESSG</sequence>
<organism evidence="2 3">
    <name type="scientific">Sporothrix epigloea</name>
    <dbReference type="NCBI Taxonomy" id="1892477"/>
    <lineage>
        <taxon>Eukaryota</taxon>
        <taxon>Fungi</taxon>
        <taxon>Dikarya</taxon>
        <taxon>Ascomycota</taxon>
        <taxon>Pezizomycotina</taxon>
        <taxon>Sordariomycetes</taxon>
        <taxon>Sordariomycetidae</taxon>
        <taxon>Ophiostomatales</taxon>
        <taxon>Ophiostomataceae</taxon>
        <taxon>Sporothrix</taxon>
    </lineage>
</organism>
<dbReference type="Gene3D" id="1.20.58.670">
    <property type="entry name" value="Dsl1p vesicle tethering complex, Tip20p subunit, domain D"/>
    <property type="match status" value="1"/>
</dbReference>
<evidence type="ECO:0000313" key="3">
    <source>
        <dbReference type="Proteomes" id="UP001642501"/>
    </source>
</evidence>
<feature type="compositionally biased region" description="Low complexity" evidence="1">
    <location>
        <begin position="376"/>
        <end position="389"/>
    </location>
</feature>
<reference evidence="2 3" key="1">
    <citation type="submission" date="2024-01" db="EMBL/GenBank/DDBJ databases">
        <authorList>
            <person name="Allen C."/>
            <person name="Tagirdzhanova G."/>
        </authorList>
    </citation>
    <scope>NUCLEOTIDE SEQUENCE [LARGE SCALE GENOMIC DNA]</scope>
    <source>
        <strain evidence="2 3">CBS 573.63</strain>
    </source>
</reference>
<evidence type="ECO:0000313" key="2">
    <source>
        <dbReference type="EMBL" id="CAK7271709.1"/>
    </source>
</evidence>
<evidence type="ECO:0000256" key="1">
    <source>
        <dbReference type="SAM" id="MobiDB-lite"/>
    </source>
</evidence>
<proteinExistence type="predicted"/>
<feature type="region of interest" description="Disordered" evidence="1">
    <location>
        <begin position="642"/>
        <end position="670"/>
    </location>
</feature>
<dbReference type="PANTHER" id="PTHR13520:SF0">
    <property type="entry name" value="RAD50-INTERACTING PROTEIN 1"/>
    <property type="match status" value="1"/>
</dbReference>
<dbReference type="PROSITE" id="PS51386">
    <property type="entry name" value="RINT1_TIP20"/>
    <property type="match status" value="1"/>
</dbReference>
<dbReference type="EMBL" id="CAWUOM010000093">
    <property type="protein sequence ID" value="CAK7271709.1"/>
    <property type="molecule type" value="Genomic_DNA"/>
</dbReference>
<accession>A0ABP0DV04</accession>